<accession>A0ABW1JJP2</accession>
<name>A0ABW1JJP2_9ACTN</name>
<keyword evidence="2" id="KW-1185">Reference proteome</keyword>
<proteinExistence type="predicted"/>
<sequence length="293" mass="30269">MSTSAGRDATWPRAGGTSALLGGLVDDAAVFPPGSSPLPQAVADHRRHRAAPYAGCVGPLLVRAGDAAATAALLHQHERLEVSLVVRPGSDPGTLPTAVDQLQREGRAVVRGLELPVADPITLRPLLDLRVPLWLEVSRGRLQQDLDAVTAAGAHAKLRTGGLAQDDVPPAALLAELVVGSVSRSLRFKLTAGLHHAVRAVDPTTGLDQHGVANVLVATALATAGAPVDDVRAVLDERDGAVLRQAVAALSAADVDRLRGSFASFGCCGVTDPLSELGVLLEDLLPSTHLELT</sequence>
<protein>
    <submittedName>
        <fullName evidence="1">Uncharacterized protein</fullName>
    </submittedName>
</protein>
<dbReference type="EMBL" id="JBHSRD010000008">
    <property type="protein sequence ID" value="MFC6009082.1"/>
    <property type="molecule type" value="Genomic_DNA"/>
</dbReference>
<gene>
    <name evidence="1" type="ORF">ACFQDO_18260</name>
</gene>
<organism evidence="1 2">
    <name type="scientific">Angustibacter luteus</name>
    <dbReference type="NCBI Taxonomy" id="658456"/>
    <lineage>
        <taxon>Bacteria</taxon>
        <taxon>Bacillati</taxon>
        <taxon>Actinomycetota</taxon>
        <taxon>Actinomycetes</taxon>
        <taxon>Kineosporiales</taxon>
        <taxon>Kineosporiaceae</taxon>
    </lineage>
</organism>
<dbReference type="RefSeq" id="WP_345717611.1">
    <property type="nucleotide sequence ID" value="NZ_BAABFP010000007.1"/>
</dbReference>
<comment type="caution">
    <text evidence="1">The sequence shown here is derived from an EMBL/GenBank/DDBJ whole genome shotgun (WGS) entry which is preliminary data.</text>
</comment>
<reference evidence="2" key="1">
    <citation type="journal article" date="2019" name="Int. J. Syst. Evol. Microbiol.">
        <title>The Global Catalogue of Microorganisms (GCM) 10K type strain sequencing project: providing services to taxonomists for standard genome sequencing and annotation.</title>
        <authorList>
            <consortium name="The Broad Institute Genomics Platform"/>
            <consortium name="The Broad Institute Genome Sequencing Center for Infectious Disease"/>
            <person name="Wu L."/>
            <person name="Ma J."/>
        </authorList>
    </citation>
    <scope>NUCLEOTIDE SEQUENCE [LARGE SCALE GENOMIC DNA]</scope>
    <source>
        <strain evidence="2">KACC 14249</strain>
    </source>
</reference>
<evidence type="ECO:0000313" key="1">
    <source>
        <dbReference type="EMBL" id="MFC6009082.1"/>
    </source>
</evidence>
<evidence type="ECO:0000313" key="2">
    <source>
        <dbReference type="Proteomes" id="UP001596189"/>
    </source>
</evidence>
<dbReference type="Proteomes" id="UP001596189">
    <property type="component" value="Unassembled WGS sequence"/>
</dbReference>